<dbReference type="SFLD" id="SFLDG01144">
    <property type="entry name" value="C2.B.4:_PGP_Like"/>
    <property type="match status" value="1"/>
</dbReference>
<keyword evidence="2" id="KW-1185">Reference proteome</keyword>
<dbReference type="CDD" id="cd07516">
    <property type="entry name" value="HAD_Pase"/>
    <property type="match status" value="1"/>
</dbReference>
<accession>A0A0F4LS92</accession>
<organism evidence="1 2">
    <name type="scientific">Lactobacillus apis</name>
    <dbReference type="NCBI Taxonomy" id="303541"/>
    <lineage>
        <taxon>Bacteria</taxon>
        <taxon>Bacillati</taxon>
        <taxon>Bacillota</taxon>
        <taxon>Bacilli</taxon>
        <taxon>Lactobacillales</taxon>
        <taxon>Lactobacillaceae</taxon>
        <taxon>Lactobacillus</taxon>
    </lineage>
</organism>
<dbReference type="SUPFAM" id="SSF56784">
    <property type="entry name" value="HAD-like"/>
    <property type="match status" value="1"/>
</dbReference>
<dbReference type="AlphaFoldDB" id="A0A0F4LS92"/>
<dbReference type="SFLD" id="SFLDG01140">
    <property type="entry name" value="C2.B:_Phosphomannomutase_and_P"/>
    <property type="match status" value="1"/>
</dbReference>
<dbReference type="PANTHER" id="PTHR10000">
    <property type="entry name" value="PHOSPHOSERINE PHOSPHATASE"/>
    <property type="match status" value="1"/>
</dbReference>
<dbReference type="InterPro" id="IPR006379">
    <property type="entry name" value="HAD-SF_hydro_IIB"/>
</dbReference>
<comment type="caution">
    <text evidence="1">The sequence shown here is derived from an EMBL/GenBank/DDBJ whole genome shotgun (WGS) entry which is preliminary data.</text>
</comment>
<evidence type="ECO:0000313" key="1">
    <source>
        <dbReference type="EMBL" id="KJY61213.1"/>
    </source>
</evidence>
<name>A0A0F4LS92_9LACO</name>
<dbReference type="EMBL" id="JXLG01000005">
    <property type="protein sequence ID" value="KJY61213.1"/>
    <property type="molecule type" value="Genomic_DNA"/>
</dbReference>
<dbReference type="HOGENOM" id="CLU_044146_0_1_9"/>
<gene>
    <name evidence="1" type="ORF">JF72_04910</name>
</gene>
<dbReference type="Pfam" id="PF08282">
    <property type="entry name" value="Hydrolase_3"/>
    <property type="match status" value="1"/>
</dbReference>
<dbReference type="InterPro" id="IPR023214">
    <property type="entry name" value="HAD_sf"/>
</dbReference>
<dbReference type="Proteomes" id="UP000033682">
    <property type="component" value="Unassembled WGS sequence"/>
</dbReference>
<sequence>MSIKLIAVDLDGTLLSSTNSILPETEKTLKNAISEGIQVVLATGRPLSGVMPFNKQLGLAGNKQYNIVFNGAVIQNLAGDVLMNQEMNYQDFSNMRKLQRLAHVNLHFETPECFWTCDRDLGANLAVNAAMTNNMIKVRRAEEIPQDFAFNKVGFSMTEDVNEVEKLWNNIPEWAFAKYDIVRSFSTNIEINIKDASKGNALMVLADRLKIDQSQVMVFGDQGNDISMFSNPNFKKVAMGNAIELIKDSADYVTDDNDHDGIAKALKKYVL</sequence>
<dbReference type="InterPro" id="IPR036412">
    <property type="entry name" value="HAD-like_sf"/>
</dbReference>
<dbReference type="GO" id="GO:0016791">
    <property type="term" value="F:phosphatase activity"/>
    <property type="evidence" value="ECO:0007669"/>
    <property type="project" value="UniProtKB-ARBA"/>
</dbReference>
<dbReference type="InterPro" id="IPR000150">
    <property type="entry name" value="Cof"/>
</dbReference>
<dbReference type="PROSITE" id="PS01228">
    <property type="entry name" value="COF_1"/>
    <property type="match status" value="1"/>
</dbReference>
<dbReference type="PATRIC" id="fig|303541.3.peg.641"/>
<dbReference type="PANTHER" id="PTHR10000:SF8">
    <property type="entry name" value="HAD SUPERFAMILY HYDROLASE-LIKE, TYPE 3"/>
    <property type="match status" value="1"/>
</dbReference>
<dbReference type="SFLD" id="SFLDS00003">
    <property type="entry name" value="Haloacid_Dehalogenase"/>
    <property type="match status" value="1"/>
</dbReference>
<proteinExistence type="predicted"/>
<reference evidence="1 2" key="1">
    <citation type="submission" date="2015-01" db="EMBL/GenBank/DDBJ databases">
        <title>Comparative genomics of the lactic acid bacteria isolated from the honey bee gut.</title>
        <authorList>
            <person name="Ellegaard K.M."/>
            <person name="Tamarit D."/>
            <person name="Javelind E."/>
            <person name="Olofsson T."/>
            <person name="Andersson S.G."/>
            <person name="Vasquez A."/>
        </authorList>
    </citation>
    <scope>NUCLEOTIDE SEQUENCE [LARGE SCALE GENOMIC DNA]</scope>
    <source>
        <strain evidence="1 2">Hma11</strain>
    </source>
</reference>
<dbReference type="Gene3D" id="3.30.1240.10">
    <property type="match status" value="1"/>
</dbReference>
<keyword evidence="1" id="KW-0378">Hydrolase</keyword>
<dbReference type="RefSeq" id="WP_046306554.1">
    <property type="nucleotide sequence ID" value="NZ_CAMKYX010000003.1"/>
</dbReference>
<dbReference type="NCBIfam" id="TIGR01484">
    <property type="entry name" value="HAD-SF-IIB"/>
    <property type="match status" value="1"/>
</dbReference>
<dbReference type="Gene3D" id="3.40.50.1000">
    <property type="entry name" value="HAD superfamily/HAD-like"/>
    <property type="match status" value="1"/>
</dbReference>
<dbReference type="GO" id="GO:0000287">
    <property type="term" value="F:magnesium ion binding"/>
    <property type="evidence" value="ECO:0007669"/>
    <property type="project" value="TreeGrafter"/>
</dbReference>
<dbReference type="GO" id="GO:0005829">
    <property type="term" value="C:cytosol"/>
    <property type="evidence" value="ECO:0007669"/>
    <property type="project" value="TreeGrafter"/>
</dbReference>
<protein>
    <submittedName>
        <fullName evidence="1">HAD-superfamily hydrolase</fullName>
    </submittedName>
</protein>
<evidence type="ECO:0000313" key="2">
    <source>
        <dbReference type="Proteomes" id="UP000033682"/>
    </source>
</evidence>
<dbReference type="STRING" id="303541.JF72_04910"/>
<dbReference type="NCBIfam" id="TIGR00099">
    <property type="entry name" value="Cof-subfamily"/>
    <property type="match status" value="1"/>
</dbReference>